<keyword evidence="7 10" id="KW-0472">Membrane</keyword>
<evidence type="ECO:0000256" key="10">
    <source>
        <dbReference type="SAM" id="Phobius"/>
    </source>
</evidence>
<evidence type="ECO:0000259" key="11">
    <source>
        <dbReference type="Pfam" id="PF01478"/>
    </source>
</evidence>
<feature type="transmembrane region" description="Helical" evidence="10">
    <location>
        <begin position="107"/>
        <end position="126"/>
    </location>
</feature>
<evidence type="ECO:0000256" key="7">
    <source>
        <dbReference type="ARBA" id="ARBA00023136"/>
    </source>
</evidence>
<comment type="caution">
    <text evidence="13">The sequence shown here is derived from an EMBL/GenBank/DDBJ whole genome shotgun (WGS) entry which is preliminary data.</text>
</comment>
<name>A0A2T4MZX0_AERVE</name>
<dbReference type="RefSeq" id="WP_107684011.1">
    <property type="nucleotide sequence ID" value="NZ_PZKL01000037.1"/>
</dbReference>
<feature type="transmembrane region" description="Helical" evidence="10">
    <location>
        <begin position="218"/>
        <end position="247"/>
    </location>
</feature>
<sequence>MNNISYIIEQHSFIFYLFVLSNSLFVGSFLNVVIFRLPKIIDYEFKRSSSSYLGLEFQGESSRYRTFNGRSYCASCGQMIPFWNNIPVLSWIILRGRSSCCNQPFSVRYPVIEFITGAVSLAVFMSFEPHVAMFYCVAFWILLCIFMIDLDSFLIPDALSYPLLWMGLIYSATGFGVVSINQALFSVVGTYGAIWVLSLLLEKIYGEGAFIGGGDTKLIVASTAWMGVLSLPFVIAIGSIFTCVMFFAKKKSHVPSYVGVDSSKVIQFGPGLSFGFLIALFFNEKLMSILNFG</sequence>
<feature type="transmembrane region" description="Helical" evidence="10">
    <location>
        <begin position="267"/>
        <end position="283"/>
    </location>
</feature>
<evidence type="ECO:0000256" key="3">
    <source>
        <dbReference type="ARBA" id="ARBA00022475"/>
    </source>
</evidence>
<dbReference type="Gene3D" id="1.20.120.1220">
    <property type="match status" value="1"/>
</dbReference>
<accession>A0A2T4MZX0</accession>
<keyword evidence="5 9" id="KW-0812">Transmembrane</keyword>
<keyword evidence="9" id="KW-0808">Transferase</keyword>
<keyword evidence="4" id="KW-0997">Cell inner membrane</keyword>
<dbReference type="GO" id="GO:0006465">
    <property type="term" value="P:signal peptide processing"/>
    <property type="evidence" value="ECO:0007669"/>
    <property type="project" value="TreeGrafter"/>
</dbReference>
<keyword evidence="6 10" id="KW-1133">Transmembrane helix</keyword>
<comment type="subcellular location">
    <subcellularLocation>
        <location evidence="1">Cell inner membrane</location>
        <topology evidence="1">Multi-pass membrane protein</topology>
    </subcellularLocation>
    <subcellularLocation>
        <location evidence="9">Cell membrane</location>
        <topology evidence="9">Multi-pass membrane protein</topology>
    </subcellularLocation>
</comment>
<keyword evidence="9" id="KW-0511">Multifunctional enzyme</keyword>
<evidence type="ECO:0000313" key="14">
    <source>
        <dbReference type="Proteomes" id="UP000241986"/>
    </source>
</evidence>
<comment type="similarity">
    <text evidence="2 8">Belongs to the peptidase A24 family.</text>
</comment>
<evidence type="ECO:0000256" key="2">
    <source>
        <dbReference type="ARBA" id="ARBA00005801"/>
    </source>
</evidence>
<feature type="transmembrane region" description="Helical" evidence="10">
    <location>
        <begin position="162"/>
        <end position="180"/>
    </location>
</feature>
<evidence type="ECO:0000256" key="5">
    <source>
        <dbReference type="ARBA" id="ARBA00022692"/>
    </source>
</evidence>
<organism evidence="13 14">
    <name type="scientific">Aeromonas veronii</name>
    <dbReference type="NCBI Taxonomy" id="654"/>
    <lineage>
        <taxon>Bacteria</taxon>
        <taxon>Pseudomonadati</taxon>
        <taxon>Pseudomonadota</taxon>
        <taxon>Gammaproteobacteria</taxon>
        <taxon>Aeromonadales</taxon>
        <taxon>Aeromonadaceae</taxon>
        <taxon>Aeromonas</taxon>
    </lineage>
</organism>
<keyword evidence="3" id="KW-1003">Cell membrane</keyword>
<dbReference type="EC" id="2.1.1.-" evidence="9"/>
<proteinExistence type="inferred from homology"/>
<evidence type="ECO:0000313" key="13">
    <source>
        <dbReference type="EMBL" id="PTH80128.1"/>
    </source>
</evidence>
<feature type="domain" description="Prepilin type IV endopeptidase peptidase" evidence="11">
    <location>
        <begin position="136"/>
        <end position="245"/>
    </location>
</feature>
<dbReference type="GO" id="GO:0032259">
    <property type="term" value="P:methylation"/>
    <property type="evidence" value="ECO:0007669"/>
    <property type="project" value="UniProtKB-KW"/>
</dbReference>
<dbReference type="PRINTS" id="PR00864">
    <property type="entry name" value="PREPILNPTASE"/>
</dbReference>
<dbReference type="AlphaFoldDB" id="A0A2T4MZX0"/>
<keyword evidence="9" id="KW-0489">Methyltransferase</keyword>
<dbReference type="EMBL" id="PZKL01000037">
    <property type="protein sequence ID" value="PTH80128.1"/>
    <property type="molecule type" value="Genomic_DNA"/>
</dbReference>
<dbReference type="Pfam" id="PF01478">
    <property type="entry name" value="Peptidase_A24"/>
    <property type="match status" value="1"/>
</dbReference>
<dbReference type="Pfam" id="PF06750">
    <property type="entry name" value="A24_N_bact"/>
    <property type="match status" value="1"/>
</dbReference>
<evidence type="ECO:0000259" key="12">
    <source>
        <dbReference type="Pfam" id="PF06750"/>
    </source>
</evidence>
<evidence type="ECO:0000256" key="8">
    <source>
        <dbReference type="RuleBase" id="RU003793"/>
    </source>
</evidence>
<protein>
    <recommendedName>
        <fullName evidence="9">Prepilin leader peptidase/N-methyltransferase</fullName>
        <ecNumber evidence="9">2.1.1.-</ecNumber>
        <ecNumber evidence="9">3.4.23.43</ecNumber>
    </recommendedName>
</protein>
<dbReference type="GO" id="GO:0004190">
    <property type="term" value="F:aspartic-type endopeptidase activity"/>
    <property type="evidence" value="ECO:0007669"/>
    <property type="project" value="UniProtKB-EC"/>
</dbReference>
<dbReference type="PANTHER" id="PTHR30487:SF0">
    <property type="entry name" value="PREPILIN LEADER PEPTIDASE_N-METHYLTRANSFERASE-RELATED"/>
    <property type="match status" value="1"/>
</dbReference>
<reference evidence="13 14" key="1">
    <citation type="submission" date="2018-03" db="EMBL/GenBank/DDBJ databases">
        <title>Aeromonas veronii whole genome sequencing and analysis.</title>
        <authorList>
            <person name="Xie H."/>
            <person name="Liu T."/>
            <person name="Wang K."/>
        </authorList>
    </citation>
    <scope>NUCLEOTIDE SEQUENCE [LARGE SCALE GENOMIC DNA]</scope>
    <source>
        <strain evidence="13 14">XH.VA.1</strain>
    </source>
</reference>
<dbReference type="InterPro" id="IPR010627">
    <property type="entry name" value="Prepilin_pept_A24_N"/>
</dbReference>
<comment type="catalytic activity">
    <reaction evidence="9">
        <text>Typically cleaves a -Gly-|-Phe- bond to release an N-terminal, basic peptide of 5-8 residues from type IV prepilin, and then N-methylates the new N-terminal amino group, the methyl donor being S-adenosyl-L-methionine.</text>
        <dbReference type="EC" id="3.4.23.43"/>
    </reaction>
</comment>
<feature type="transmembrane region" description="Helical" evidence="10">
    <location>
        <begin position="13"/>
        <end position="37"/>
    </location>
</feature>
<feature type="domain" description="Prepilin peptidase A24 N-terminal" evidence="12">
    <location>
        <begin position="24"/>
        <end position="127"/>
    </location>
</feature>
<dbReference type="Proteomes" id="UP000241986">
    <property type="component" value="Unassembled WGS sequence"/>
</dbReference>
<evidence type="ECO:0000256" key="6">
    <source>
        <dbReference type="ARBA" id="ARBA00022989"/>
    </source>
</evidence>
<evidence type="ECO:0000256" key="4">
    <source>
        <dbReference type="ARBA" id="ARBA00022519"/>
    </source>
</evidence>
<keyword evidence="9" id="KW-0378">Hydrolase</keyword>
<evidence type="ECO:0000256" key="9">
    <source>
        <dbReference type="RuleBase" id="RU003794"/>
    </source>
</evidence>
<dbReference type="InterPro" id="IPR000045">
    <property type="entry name" value="Prepilin_IV_endopep_pep"/>
</dbReference>
<dbReference type="EC" id="3.4.23.43" evidence="9"/>
<dbReference type="GO" id="GO:0005886">
    <property type="term" value="C:plasma membrane"/>
    <property type="evidence" value="ECO:0007669"/>
    <property type="project" value="UniProtKB-SubCell"/>
</dbReference>
<dbReference type="GO" id="GO:0008168">
    <property type="term" value="F:methyltransferase activity"/>
    <property type="evidence" value="ECO:0007669"/>
    <property type="project" value="UniProtKB-KW"/>
</dbReference>
<dbReference type="InterPro" id="IPR014032">
    <property type="entry name" value="Peptidase_A24A_bac"/>
</dbReference>
<dbReference type="InterPro" id="IPR050882">
    <property type="entry name" value="Prepilin_peptidase/N-MTase"/>
</dbReference>
<gene>
    <name evidence="13" type="ORF">DAA48_16320</name>
</gene>
<keyword evidence="9" id="KW-0645">Protease</keyword>
<comment type="function">
    <text evidence="9">Plays an essential role in type IV pili and type II pseudopili formation by proteolytically removing the leader sequence from substrate proteins and subsequently monomethylating the alpha-amino group of the newly exposed N-terminal phenylalanine.</text>
</comment>
<evidence type="ECO:0000256" key="1">
    <source>
        <dbReference type="ARBA" id="ARBA00004429"/>
    </source>
</evidence>
<dbReference type="PANTHER" id="PTHR30487">
    <property type="entry name" value="TYPE 4 PREPILIN-LIKE PROTEINS LEADER PEPTIDE-PROCESSING ENZYME"/>
    <property type="match status" value="1"/>
</dbReference>
<feature type="transmembrane region" description="Helical" evidence="10">
    <location>
        <begin position="132"/>
        <end position="150"/>
    </location>
</feature>